<keyword evidence="4" id="KW-1185">Reference proteome</keyword>
<feature type="transmembrane region" description="Helical" evidence="1">
    <location>
        <begin position="23"/>
        <end position="45"/>
    </location>
</feature>
<gene>
    <name evidence="3" type="ORF">M3202_09555</name>
</gene>
<feature type="transmembrane region" description="Helical" evidence="1">
    <location>
        <begin position="352"/>
        <end position="370"/>
    </location>
</feature>
<dbReference type="InterPro" id="IPR011853">
    <property type="entry name" value="TRAP_DctM-Dct_fused"/>
</dbReference>
<dbReference type="Pfam" id="PF11874">
    <property type="entry name" value="DUF3394"/>
    <property type="match status" value="1"/>
</dbReference>
<dbReference type="InterPro" id="IPR021814">
    <property type="entry name" value="DUF3394"/>
</dbReference>
<feature type="transmembrane region" description="Helical" evidence="1">
    <location>
        <begin position="615"/>
        <end position="631"/>
    </location>
</feature>
<dbReference type="Proteomes" id="UP001139179">
    <property type="component" value="Unassembled WGS sequence"/>
</dbReference>
<feature type="transmembrane region" description="Helical" evidence="1">
    <location>
        <begin position="413"/>
        <end position="438"/>
    </location>
</feature>
<accession>A0A9X2DQ38</accession>
<feature type="transmembrane region" description="Helical" evidence="1">
    <location>
        <begin position="183"/>
        <end position="206"/>
    </location>
</feature>
<proteinExistence type="predicted"/>
<keyword evidence="1" id="KW-1133">Transmembrane helix</keyword>
<feature type="transmembrane region" description="Helical" evidence="1">
    <location>
        <begin position="537"/>
        <end position="558"/>
    </location>
</feature>
<evidence type="ECO:0000256" key="1">
    <source>
        <dbReference type="SAM" id="Phobius"/>
    </source>
</evidence>
<feature type="transmembrane region" description="Helical" evidence="1">
    <location>
        <begin position="502"/>
        <end position="525"/>
    </location>
</feature>
<evidence type="ECO:0000313" key="4">
    <source>
        <dbReference type="Proteomes" id="UP001139179"/>
    </source>
</evidence>
<dbReference type="Pfam" id="PF06808">
    <property type="entry name" value="DctM"/>
    <property type="match status" value="1"/>
</dbReference>
<evidence type="ECO:0000259" key="2">
    <source>
        <dbReference type="Pfam" id="PF06808"/>
    </source>
</evidence>
<dbReference type="AlphaFoldDB" id="A0A9X2DQ38"/>
<keyword evidence="1" id="KW-0472">Membrane</keyword>
<organism evidence="3 4">
    <name type="scientific">Halalkalibacter oceani</name>
    <dbReference type="NCBI Taxonomy" id="1653776"/>
    <lineage>
        <taxon>Bacteria</taxon>
        <taxon>Bacillati</taxon>
        <taxon>Bacillota</taxon>
        <taxon>Bacilli</taxon>
        <taxon>Bacillales</taxon>
        <taxon>Bacillaceae</taxon>
        <taxon>Halalkalibacter</taxon>
    </lineage>
</organism>
<name>A0A9X2DQ38_9BACI</name>
<feature type="transmembrane region" description="Helical" evidence="1">
    <location>
        <begin position="444"/>
        <end position="467"/>
    </location>
</feature>
<feature type="transmembrane region" description="Helical" evidence="1">
    <location>
        <begin position="474"/>
        <end position="496"/>
    </location>
</feature>
<keyword evidence="1" id="KW-0812">Transmembrane</keyword>
<reference evidence="3" key="1">
    <citation type="submission" date="2022-05" db="EMBL/GenBank/DDBJ databases">
        <title>Comparative Genomics of Spacecraft Associated Microbes.</title>
        <authorList>
            <person name="Tran M.T."/>
            <person name="Wright A."/>
            <person name="Seuylemezian A."/>
            <person name="Eisen J."/>
            <person name="Coil D."/>
        </authorList>
    </citation>
    <scope>NUCLEOTIDE SEQUENCE</scope>
    <source>
        <strain evidence="3">214.1.1</strain>
    </source>
</reference>
<evidence type="ECO:0000313" key="3">
    <source>
        <dbReference type="EMBL" id="MCM3714332.1"/>
    </source>
</evidence>
<feature type="transmembrane region" description="Helical" evidence="1">
    <location>
        <begin position="309"/>
        <end position="328"/>
    </location>
</feature>
<feature type="transmembrane region" description="Helical" evidence="1">
    <location>
        <begin position="142"/>
        <end position="163"/>
    </location>
</feature>
<feature type="transmembrane region" description="Helical" evidence="1">
    <location>
        <begin position="109"/>
        <end position="130"/>
    </location>
</feature>
<dbReference type="RefSeq" id="WP_251223122.1">
    <property type="nucleotide sequence ID" value="NZ_JAMBOL010000006.1"/>
</dbReference>
<dbReference type="NCBIfam" id="TIGR02123">
    <property type="entry name" value="TRAP_fused"/>
    <property type="match status" value="1"/>
</dbReference>
<dbReference type="EMBL" id="JAMBOL010000006">
    <property type="protein sequence ID" value="MCM3714332.1"/>
    <property type="molecule type" value="Genomic_DNA"/>
</dbReference>
<dbReference type="InterPro" id="IPR010656">
    <property type="entry name" value="DctM"/>
</dbReference>
<feature type="transmembrane region" description="Helical" evidence="1">
    <location>
        <begin position="564"/>
        <end position="583"/>
    </location>
</feature>
<dbReference type="PANTHER" id="PTHR43849:SF2">
    <property type="entry name" value="BLL3936 PROTEIN"/>
    <property type="match status" value="1"/>
</dbReference>
<feature type="transmembrane region" description="Helical" evidence="1">
    <location>
        <begin position="85"/>
        <end position="103"/>
    </location>
</feature>
<feature type="domain" description="TRAP C4-dicarboxylate transport system permease DctM subunit" evidence="2">
    <location>
        <begin position="125"/>
        <end position="558"/>
    </location>
</feature>
<sequence length="657" mass="71270">MEKKNNEEELIKKFDSSTRYRKLTGVSGLIVTLIAISFSLFHLYTAQFGLLMQVKQRSVHLAFLMVLIFLLYPALKKSNQVRPTVVDWIGAIMSLAAAGYLLFGYDALQLRAGVPIITDYIFGALCILLIFETTRRAIGYELPILGLVFILYGYFGYLLPGSLGHSGYSIERIIEHLYLSSEGIFGIALGVSSTYIFLFILFGAILGKTGLSQFINDFSMGIAGHKPGGPAKIAILGSSLMGTINGSAVANVASTGAFTIPLMKEKGYKPHFAASVEAVSSTGGQLVPPVMGAAAFIMIEYTGIPYSQIMLAALVPALLFYLALWFVVENESRKLGLKGVPKEELPNIRKTMRARGHLLISIVVIFYLLIDGYTPLFAAFWGIVTTILASFLRKETRLSLKDFLNTLENGAKGALGIGIACALVGFIVGITSLTSIGLTLGNQLISFANGNLVITLFLTMVISIILGMGLPTTAAYIVAAVIATPPLIQLGVPVLAAHMFVFYYACLSNITPPVALAAYTGAAIAGERPNKVGWTSFRLALSGYIIPFMFVYSPILLLGVGDEVFTLQTVIAIVTAILGVYVLTTSLQGFWVVKLNMVESTLLFVMAIILINPGWITDTVGTIVILCMYIMQRRKGRNTERSIINEKDRNQQAFKSL</sequence>
<dbReference type="PANTHER" id="PTHR43849">
    <property type="entry name" value="BLL3936 PROTEIN"/>
    <property type="match status" value="1"/>
</dbReference>
<comment type="caution">
    <text evidence="3">The sequence shown here is derived from an EMBL/GenBank/DDBJ whole genome shotgun (WGS) entry which is preliminary data.</text>
</comment>
<protein>
    <submittedName>
        <fullName evidence="3">TRAP transporter permease</fullName>
    </submittedName>
</protein>
<feature type="transmembrane region" description="Helical" evidence="1">
    <location>
        <begin position="57"/>
        <end position="73"/>
    </location>
</feature>